<evidence type="ECO:0000313" key="3">
    <source>
        <dbReference type="Proteomes" id="UP000335636"/>
    </source>
</evidence>
<reference evidence="2" key="1">
    <citation type="submission" date="2019-04" db="EMBL/GenBank/DDBJ databases">
        <authorList>
            <person name="Alioto T."/>
            <person name="Alioto T."/>
        </authorList>
    </citation>
    <scope>NUCLEOTIDE SEQUENCE [LARGE SCALE GENOMIC DNA]</scope>
</reference>
<organism evidence="2 3">
    <name type="scientific">Marmota monax</name>
    <name type="common">Woodchuck</name>
    <dbReference type="NCBI Taxonomy" id="9995"/>
    <lineage>
        <taxon>Eukaryota</taxon>
        <taxon>Metazoa</taxon>
        <taxon>Chordata</taxon>
        <taxon>Craniata</taxon>
        <taxon>Vertebrata</taxon>
        <taxon>Euteleostomi</taxon>
        <taxon>Mammalia</taxon>
        <taxon>Eutheria</taxon>
        <taxon>Euarchontoglires</taxon>
        <taxon>Glires</taxon>
        <taxon>Rodentia</taxon>
        <taxon>Sciuromorpha</taxon>
        <taxon>Sciuridae</taxon>
        <taxon>Xerinae</taxon>
        <taxon>Marmotini</taxon>
        <taxon>Marmota</taxon>
    </lineage>
</organism>
<feature type="region of interest" description="Disordered" evidence="1">
    <location>
        <begin position="1"/>
        <end position="23"/>
    </location>
</feature>
<feature type="non-terminal residue" evidence="2">
    <location>
        <position position="1"/>
    </location>
</feature>
<proteinExistence type="predicted"/>
<dbReference type="Proteomes" id="UP000335636">
    <property type="component" value="Unassembled WGS sequence"/>
</dbReference>
<feature type="compositionally biased region" description="Basic and acidic residues" evidence="1">
    <location>
        <begin position="1"/>
        <end position="16"/>
    </location>
</feature>
<gene>
    <name evidence="2" type="ORF">MONAX_5E043823</name>
</gene>
<sequence length="56" mass="6087">GSCHTQRGEGNLKDEQLADPLGWPPLSITSLQAACWSWNLSTNTTGPPGPQAQRRR</sequence>
<dbReference type="AlphaFoldDB" id="A0A5E4AV22"/>
<evidence type="ECO:0000313" key="2">
    <source>
        <dbReference type="EMBL" id="VTJ60720.1"/>
    </source>
</evidence>
<dbReference type="EMBL" id="CABDUW010000155">
    <property type="protein sequence ID" value="VTJ60720.1"/>
    <property type="molecule type" value="Genomic_DNA"/>
</dbReference>
<name>A0A5E4AV22_MARMO</name>
<feature type="non-terminal residue" evidence="2">
    <location>
        <position position="56"/>
    </location>
</feature>
<keyword evidence="3" id="KW-1185">Reference proteome</keyword>
<accession>A0A5E4AV22</accession>
<evidence type="ECO:0000256" key="1">
    <source>
        <dbReference type="SAM" id="MobiDB-lite"/>
    </source>
</evidence>
<comment type="caution">
    <text evidence="2">The sequence shown here is derived from an EMBL/GenBank/DDBJ whole genome shotgun (WGS) entry which is preliminary data.</text>
</comment>
<protein>
    <submittedName>
        <fullName evidence="2">Uncharacterized protein</fullName>
    </submittedName>
</protein>